<evidence type="ECO:0000313" key="3">
    <source>
        <dbReference type="Proteomes" id="UP001242480"/>
    </source>
</evidence>
<proteinExistence type="predicted"/>
<dbReference type="InterPro" id="IPR029062">
    <property type="entry name" value="Class_I_gatase-like"/>
</dbReference>
<reference evidence="2 3" key="1">
    <citation type="submission" date="2023-07" db="EMBL/GenBank/DDBJ databases">
        <title>Genomic Encyclopedia of Type Strains, Phase IV (KMG-IV): sequencing the most valuable type-strain genomes for metagenomic binning, comparative biology and taxonomic classification.</title>
        <authorList>
            <person name="Goeker M."/>
        </authorList>
    </citation>
    <scope>NUCLEOTIDE SEQUENCE [LARGE SCALE GENOMIC DNA]</scope>
    <source>
        <strain evidence="2 3">DSM 19619</strain>
    </source>
</reference>
<dbReference type="RefSeq" id="WP_307269927.1">
    <property type="nucleotide sequence ID" value="NZ_JAUSVX010000002.1"/>
</dbReference>
<evidence type="ECO:0000259" key="1">
    <source>
        <dbReference type="Pfam" id="PF06283"/>
    </source>
</evidence>
<dbReference type="Pfam" id="PF06283">
    <property type="entry name" value="ThuA"/>
    <property type="match status" value="1"/>
</dbReference>
<keyword evidence="3" id="KW-1185">Reference proteome</keyword>
<comment type="caution">
    <text evidence="2">The sequence shown here is derived from an EMBL/GenBank/DDBJ whole genome shotgun (WGS) entry which is preliminary data.</text>
</comment>
<dbReference type="InterPro" id="IPR029010">
    <property type="entry name" value="ThuA-like"/>
</dbReference>
<evidence type="ECO:0000313" key="2">
    <source>
        <dbReference type="EMBL" id="MDQ0468557.1"/>
    </source>
</evidence>
<accession>A0ABU0J5S2</accession>
<dbReference type="Gene3D" id="3.40.50.880">
    <property type="match status" value="1"/>
</dbReference>
<dbReference type="SUPFAM" id="SSF52317">
    <property type="entry name" value="Class I glutamine amidotransferase-like"/>
    <property type="match status" value="1"/>
</dbReference>
<dbReference type="InterPro" id="IPR009381">
    <property type="entry name" value="Trehalose_catabolism_ThuA_prok"/>
</dbReference>
<protein>
    <submittedName>
        <fullName evidence="2">Trehalose utilization protein</fullName>
    </submittedName>
</protein>
<organism evidence="2 3">
    <name type="scientific">Labrys wisconsinensis</name>
    <dbReference type="NCBI Taxonomy" id="425677"/>
    <lineage>
        <taxon>Bacteria</taxon>
        <taxon>Pseudomonadati</taxon>
        <taxon>Pseudomonadota</taxon>
        <taxon>Alphaproteobacteria</taxon>
        <taxon>Hyphomicrobiales</taxon>
        <taxon>Xanthobacteraceae</taxon>
        <taxon>Labrys</taxon>
    </lineage>
</organism>
<dbReference type="Proteomes" id="UP001242480">
    <property type="component" value="Unassembled WGS sequence"/>
</dbReference>
<name>A0ABU0J5S2_9HYPH</name>
<dbReference type="EMBL" id="JAUSVX010000002">
    <property type="protein sequence ID" value="MDQ0468557.1"/>
    <property type="molecule type" value="Genomic_DNA"/>
</dbReference>
<feature type="domain" description="ThuA-like" evidence="1">
    <location>
        <begin position="7"/>
        <end position="222"/>
    </location>
</feature>
<gene>
    <name evidence="2" type="ORF">QO011_001557</name>
</gene>
<sequence>MRDSAPRVLVWNEYRHERRDSAVAAIYPQGIHGAIAQGLDVHGLDARTATLDEPEHGLTEAALAQTDVLIWWGHIAHGAVDDAVVERVRLRVLAGMGLIALHSSQDAKIFKRLMGTDCTVHWRDDGEKERLWVVAPAHPIAAGLGPCFELEPEEMYGEPFCIPPPDELIFLSWFQGGDVVRSGCTFTRGLGRIFYFRPGHETFPTYFDGNVRRVLANACRWASPDIEVRKAPANTRRKAIEPIGS</sequence>
<dbReference type="PIRSF" id="PIRSF030013">
    <property type="entry name" value="ThuA"/>
    <property type="match status" value="1"/>
</dbReference>